<gene>
    <name evidence="1" type="ORF">GMO_17170</name>
</gene>
<dbReference type="EMBL" id="AGQV01000005">
    <property type="protein sequence ID" value="EHH67950.1"/>
    <property type="molecule type" value="Genomic_DNA"/>
</dbReference>
<dbReference type="Proteomes" id="UP000004949">
    <property type="component" value="Unassembled WGS sequence"/>
</dbReference>
<dbReference type="AlphaFoldDB" id="G6XJY8"/>
<proteinExistence type="predicted"/>
<reference evidence="1 2" key="1">
    <citation type="submission" date="2011-10" db="EMBL/GenBank/DDBJ databases">
        <title>Genome sequence of Gluconobacter morbifer G707, isolated from Drosophila gut.</title>
        <authorList>
            <person name="Lee W.-J."/>
            <person name="Kim E.-K."/>
        </authorList>
    </citation>
    <scope>NUCLEOTIDE SEQUENCE [LARGE SCALE GENOMIC DNA]</scope>
    <source>
        <strain evidence="1 2">G707</strain>
    </source>
</reference>
<sequence>MLVLPFLWITPEMGVPLWHKTDDPIRHGQVWKPFRNNGILRN</sequence>
<comment type="caution">
    <text evidence="1">The sequence shown here is derived from an EMBL/GenBank/DDBJ whole genome shotgun (WGS) entry which is preliminary data.</text>
</comment>
<keyword evidence="2" id="KW-1185">Reference proteome</keyword>
<protein>
    <submittedName>
        <fullName evidence="1">Uncharacterized protein</fullName>
    </submittedName>
</protein>
<dbReference type="PATRIC" id="fig|1088869.3.peg.1712"/>
<name>G6XJY8_9PROT</name>
<evidence type="ECO:0000313" key="2">
    <source>
        <dbReference type="Proteomes" id="UP000004949"/>
    </source>
</evidence>
<evidence type="ECO:0000313" key="1">
    <source>
        <dbReference type="EMBL" id="EHH67950.1"/>
    </source>
</evidence>
<accession>G6XJY8</accession>
<dbReference type="STRING" id="1088869.GMO_17170"/>
<organism evidence="1 2">
    <name type="scientific">Gluconobacter morbifer G707</name>
    <dbReference type="NCBI Taxonomy" id="1088869"/>
    <lineage>
        <taxon>Bacteria</taxon>
        <taxon>Pseudomonadati</taxon>
        <taxon>Pseudomonadota</taxon>
        <taxon>Alphaproteobacteria</taxon>
        <taxon>Acetobacterales</taxon>
        <taxon>Acetobacteraceae</taxon>
        <taxon>Gluconobacter</taxon>
    </lineage>
</organism>